<keyword evidence="1" id="KW-0812">Transmembrane</keyword>
<comment type="caution">
    <text evidence="2">The sequence shown here is derived from an EMBL/GenBank/DDBJ whole genome shotgun (WGS) entry which is preliminary data.</text>
</comment>
<name>A0A0L0VWL7_9BASI</name>
<evidence type="ECO:0000313" key="2">
    <source>
        <dbReference type="EMBL" id="KNF03390.1"/>
    </source>
</evidence>
<proteinExistence type="predicted"/>
<protein>
    <submittedName>
        <fullName evidence="2">Uncharacterized protein</fullName>
    </submittedName>
</protein>
<keyword evidence="1" id="KW-1133">Transmembrane helix</keyword>
<dbReference type="AlphaFoldDB" id="A0A0L0VWL7"/>
<sequence length="99" mass="11524">MTSKNDTRIGVLLSTTNKRKPVQKLAGYFISFLVFYYSILVFIKNRNHQSSVITTPPTTTTDDGFERKWRIEYGWFTLAVVEYIHIIAEPTCFNERPSN</sequence>
<keyword evidence="3" id="KW-1185">Reference proteome</keyword>
<organism evidence="2 3">
    <name type="scientific">Puccinia striiformis f. sp. tritici PST-78</name>
    <dbReference type="NCBI Taxonomy" id="1165861"/>
    <lineage>
        <taxon>Eukaryota</taxon>
        <taxon>Fungi</taxon>
        <taxon>Dikarya</taxon>
        <taxon>Basidiomycota</taxon>
        <taxon>Pucciniomycotina</taxon>
        <taxon>Pucciniomycetes</taxon>
        <taxon>Pucciniales</taxon>
        <taxon>Pucciniaceae</taxon>
        <taxon>Puccinia</taxon>
    </lineage>
</organism>
<evidence type="ECO:0000256" key="1">
    <source>
        <dbReference type="SAM" id="Phobius"/>
    </source>
</evidence>
<feature type="transmembrane region" description="Helical" evidence="1">
    <location>
        <begin position="25"/>
        <end position="43"/>
    </location>
</feature>
<evidence type="ECO:0000313" key="3">
    <source>
        <dbReference type="Proteomes" id="UP000054564"/>
    </source>
</evidence>
<gene>
    <name evidence="2" type="ORF">PSTG_03330</name>
</gene>
<dbReference type="Proteomes" id="UP000054564">
    <property type="component" value="Unassembled WGS sequence"/>
</dbReference>
<reference evidence="3" key="1">
    <citation type="submission" date="2014-03" db="EMBL/GenBank/DDBJ databases">
        <title>The Genome Sequence of Puccinia striiformis f. sp. tritici PST-78.</title>
        <authorList>
            <consortium name="The Broad Institute Genome Sequencing Platform"/>
            <person name="Cuomo C."/>
            <person name="Hulbert S."/>
            <person name="Chen X."/>
            <person name="Walker B."/>
            <person name="Young S.K."/>
            <person name="Zeng Q."/>
            <person name="Gargeya S."/>
            <person name="Fitzgerald M."/>
            <person name="Haas B."/>
            <person name="Abouelleil A."/>
            <person name="Alvarado L."/>
            <person name="Arachchi H.M."/>
            <person name="Berlin A.M."/>
            <person name="Chapman S.B."/>
            <person name="Goldberg J."/>
            <person name="Griggs A."/>
            <person name="Gujja S."/>
            <person name="Hansen M."/>
            <person name="Howarth C."/>
            <person name="Imamovic A."/>
            <person name="Larimer J."/>
            <person name="McCowan C."/>
            <person name="Montmayeur A."/>
            <person name="Murphy C."/>
            <person name="Neiman D."/>
            <person name="Pearson M."/>
            <person name="Priest M."/>
            <person name="Roberts A."/>
            <person name="Saif S."/>
            <person name="Shea T."/>
            <person name="Sisk P."/>
            <person name="Sykes S."/>
            <person name="Wortman J."/>
            <person name="Nusbaum C."/>
            <person name="Birren B."/>
        </authorList>
    </citation>
    <scope>NUCLEOTIDE SEQUENCE [LARGE SCALE GENOMIC DNA]</scope>
    <source>
        <strain evidence="3">race PST-78</strain>
    </source>
</reference>
<keyword evidence="1" id="KW-0472">Membrane</keyword>
<dbReference type="EMBL" id="AJIL01000017">
    <property type="protein sequence ID" value="KNF03390.1"/>
    <property type="molecule type" value="Genomic_DNA"/>
</dbReference>
<accession>A0A0L0VWL7</accession>